<dbReference type="GO" id="GO:0070475">
    <property type="term" value="P:rRNA base methylation"/>
    <property type="evidence" value="ECO:0007669"/>
    <property type="project" value="UniProtKB-UniRule"/>
</dbReference>
<evidence type="ECO:0000256" key="6">
    <source>
        <dbReference type="HAMAP-Rule" id="MF_01007"/>
    </source>
</evidence>
<feature type="binding site" evidence="6">
    <location>
        <position position="53"/>
    </location>
    <ligand>
        <name>S-adenosyl-L-methionine</name>
        <dbReference type="ChEBI" id="CHEBI:59789"/>
    </ligand>
</feature>
<evidence type="ECO:0000256" key="2">
    <source>
        <dbReference type="ARBA" id="ARBA00022552"/>
    </source>
</evidence>
<feature type="binding site" evidence="6">
    <location>
        <position position="101"/>
    </location>
    <ligand>
        <name>S-adenosyl-L-methionine</name>
        <dbReference type="ChEBI" id="CHEBI:59789"/>
    </ligand>
</feature>
<dbReference type="InterPro" id="IPR029063">
    <property type="entry name" value="SAM-dependent_MTases_sf"/>
</dbReference>
<dbReference type="PANTHER" id="PTHR11265">
    <property type="entry name" value="S-ADENOSYL-METHYLTRANSFERASE MRAW"/>
    <property type="match status" value="1"/>
</dbReference>
<dbReference type="InterPro" id="IPR023397">
    <property type="entry name" value="SAM-dep_MeTrfase_MraW_recog"/>
</dbReference>
<evidence type="ECO:0000256" key="1">
    <source>
        <dbReference type="ARBA" id="ARBA00010396"/>
    </source>
</evidence>
<keyword evidence="2 6" id="KW-0698">rRNA processing</keyword>
<comment type="subcellular location">
    <subcellularLocation>
        <location evidence="6">Cytoplasm</location>
    </subcellularLocation>
</comment>
<dbReference type="GO" id="GO:0005737">
    <property type="term" value="C:cytoplasm"/>
    <property type="evidence" value="ECO:0007669"/>
    <property type="project" value="UniProtKB-SubCell"/>
</dbReference>
<comment type="catalytic activity">
    <reaction evidence="6">
        <text>cytidine(1402) in 16S rRNA + S-adenosyl-L-methionine = N(4)-methylcytidine(1402) in 16S rRNA + S-adenosyl-L-homocysteine + H(+)</text>
        <dbReference type="Rhea" id="RHEA:42928"/>
        <dbReference type="Rhea" id="RHEA-COMP:10286"/>
        <dbReference type="Rhea" id="RHEA-COMP:10287"/>
        <dbReference type="ChEBI" id="CHEBI:15378"/>
        <dbReference type="ChEBI" id="CHEBI:57856"/>
        <dbReference type="ChEBI" id="CHEBI:59789"/>
        <dbReference type="ChEBI" id="CHEBI:74506"/>
        <dbReference type="ChEBI" id="CHEBI:82748"/>
        <dbReference type="EC" id="2.1.1.199"/>
    </reaction>
</comment>
<dbReference type="Gene3D" id="3.40.50.150">
    <property type="entry name" value="Vaccinia Virus protein VP39"/>
    <property type="match status" value="1"/>
</dbReference>
<feature type="binding site" evidence="6">
    <location>
        <position position="80"/>
    </location>
    <ligand>
        <name>S-adenosyl-L-methionine</name>
        <dbReference type="ChEBI" id="CHEBI:59789"/>
    </ligand>
</feature>
<evidence type="ECO:0000313" key="8">
    <source>
        <dbReference type="Proteomes" id="UP000199608"/>
    </source>
</evidence>
<feature type="binding site" evidence="6">
    <location>
        <begin position="33"/>
        <end position="35"/>
    </location>
    <ligand>
        <name>S-adenosyl-L-methionine</name>
        <dbReference type="ChEBI" id="CHEBI:59789"/>
    </ligand>
</feature>
<dbReference type="AlphaFoldDB" id="A0A1H2DN08"/>
<keyword evidence="3 6" id="KW-0489">Methyltransferase</keyword>
<dbReference type="PANTHER" id="PTHR11265:SF0">
    <property type="entry name" value="12S RRNA N4-METHYLCYTIDINE METHYLTRANSFERASE"/>
    <property type="match status" value="1"/>
</dbReference>
<keyword evidence="4 6" id="KW-0808">Transferase</keyword>
<evidence type="ECO:0000256" key="4">
    <source>
        <dbReference type="ARBA" id="ARBA00022679"/>
    </source>
</evidence>
<dbReference type="PIRSF" id="PIRSF004486">
    <property type="entry name" value="MraW"/>
    <property type="match status" value="1"/>
</dbReference>
<dbReference type="InterPro" id="IPR002903">
    <property type="entry name" value="RsmH"/>
</dbReference>
<keyword evidence="6" id="KW-0963">Cytoplasm</keyword>
<dbReference type="EMBL" id="FNLL01000001">
    <property type="protein sequence ID" value="SDT84111.1"/>
    <property type="molecule type" value="Genomic_DNA"/>
</dbReference>
<keyword evidence="8" id="KW-1185">Reference proteome</keyword>
<dbReference type="RefSeq" id="WP_092229447.1">
    <property type="nucleotide sequence ID" value="NZ_FNLL01000001.1"/>
</dbReference>
<dbReference type="Gene3D" id="1.10.150.170">
    <property type="entry name" value="Putative methyltransferase TM0872, insert domain"/>
    <property type="match status" value="1"/>
</dbReference>
<comment type="function">
    <text evidence="6">Specifically methylates the N4 position of cytidine in position 1402 (C1402) of 16S rRNA.</text>
</comment>
<dbReference type="GO" id="GO:0071424">
    <property type="term" value="F:rRNA (cytosine-N4-)-methyltransferase activity"/>
    <property type="evidence" value="ECO:0007669"/>
    <property type="project" value="UniProtKB-UniRule"/>
</dbReference>
<evidence type="ECO:0000256" key="3">
    <source>
        <dbReference type="ARBA" id="ARBA00022603"/>
    </source>
</evidence>
<organism evidence="7 8">
    <name type="scientific">Desulfobacula phenolica</name>
    <dbReference type="NCBI Taxonomy" id="90732"/>
    <lineage>
        <taxon>Bacteria</taxon>
        <taxon>Pseudomonadati</taxon>
        <taxon>Thermodesulfobacteriota</taxon>
        <taxon>Desulfobacteria</taxon>
        <taxon>Desulfobacterales</taxon>
        <taxon>Desulfobacteraceae</taxon>
        <taxon>Desulfobacula</taxon>
    </lineage>
</organism>
<reference evidence="8" key="1">
    <citation type="submission" date="2016-10" db="EMBL/GenBank/DDBJ databases">
        <authorList>
            <person name="Varghese N."/>
            <person name="Submissions S."/>
        </authorList>
    </citation>
    <scope>NUCLEOTIDE SEQUENCE [LARGE SCALE GENOMIC DNA]</scope>
    <source>
        <strain evidence="8">DSM 3384</strain>
    </source>
</reference>
<dbReference type="NCBIfam" id="TIGR00006">
    <property type="entry name" value="16S rRNA (cytosine(1402)-N(4))-methyltransferase RsmH"/>
    <property type="match status" value="1"/>
</dbReference>
<dbReference type="SUPFAM" id="SSF81799">
    <property type="entry name" value="Putative methyltransferase TM0872, insert domain"/>
    <property type="match status" value="1"/>
</dbReference>
<keyword evidence="5 6" id="KW-0949">S-adenosyl-L-methionine</keyword>
<protein>
    <recommendedName>
        <fullName evidence="6">Ribosomal RNA small subunit methyltransferase H</fullName>
        <ecNumber evidence="6">2.1.1.199</ecNumber>
    </recommendedName>
    <alternativeName>
        <fullName evidence="6">16S rRNA m(4)C1402 methyltransferase</fullName>
    </alternativeName>
    <alternativeName>
        <fullName evidence="6">rRNA (cytosine-N(4)-)-methyltransferase RsmH</fullName>
    </alternativeName>
</protein>
<dbReference type="Proteomes" id="UP000199608">
    <property type="component" value="Unassembled WGS sequence"/>
</dbReference>
<feature type="binding site" evidence="6">
    <location>
        <position position="108"/>
    </location>
    <ligand>
        <name>S-adenosyl-L-methionine</name>
        <dbReference type="ChEBI" id="CHEBI:59789"/>
    </ligand>
</feature>
<dbReference type="SUPFAM" id="SSF53335">
    <property type="entry name" value="S-adenosyl-L-methionine-dependent methyltransferases"/>
    <property type="match status" value="1"/>
</dbReference>
<gene>
    <name evidence="6" type="primary">rsmH</name>
    <name evidence="7" type="ORF">SAMN04487931_101126</name>
</gene>
<evidence type="ECO:0000313" key="7">
    <source>
        <dbReference type="EMBL" id="SDT84111.1"/>
    </source>
</evidence>
<sequence length="312" mass="35463">MGFEHTSVMPREVHEQQNLQPGNIAVDCTLGGAGHALSTLKAILPDGLLIGIDQDLDAINHAEKILQPFKKNVLLFHNNFSDLPEILDANGIKGVNSIVLDLGFSLNQLKHARRGFSFNKDEPLDMRMDMRNDLTAFEIINSFKESELVDIFFKFGEEKFSRRIAKRIIEQRKQNPIHTSFELAQIITKAIPAKNIYSQRIHPATRVFQALRIVVNRELEQLEKFMKIVPSLLLKDGRVCIISFHSLEDRIVKQSLRKFENGCTCPKSLPVCLCGFVPQIKSIFKKPLIPTKQEIDQNPMARSSKLRVAQKI</sequence>
<evidence type="ECO:0000256" key="5">
    <source>
        <dbReference type="ARBA" id="ARBA00022691"/>
    </source>
</evidence>
<dbReference type="EC" id="2.1.1.199" evidence="6"/>
<proteinExistence type="inferred from homology"/>
<accession>A0A1H2DN08</accession>
<comment type="similarity">
    <text evidence="1 6">Belongs to the methyltransferase superfamily. RsmH family.</text>
</comment>
<dbReference type="FunFam" id="1.10.150.170:FF:000003">
    <property type="entry name" value="Ribosomal RNA small subunit methyltransferase H"/>
    <property type="match status" value="1"/>
</dbReference>
<name>A0A1H2DN08_9BACT</name>
<dbReference type="HAMAP" id="MF_01007">
    <property type="entry name" value="16SrRNA_methyltr_H"/>
    <property type="match status" value="1"/>
</dbReference>
<dbReference type="Pfam" id="PF01795">
    <property type="entry name" value="Methyltransf_5"/>
    <property type="match status" value="1"/>
</dbReference>